<keyword evidence="1" id="KW-0812">Transmembrane</keyword>
<accession>M7BTU5</accession>
<sequence length="128" mass="14334">MGAVESALRMGAAHRDTLASPPQELQGHAHRSCEQRGVRAEAAVPLVGHPYYWFLSLISVVGAVIVLFWPQVRVWNEDLLPQICAQPPREHSKKPGHFPSEQCHTYFIFNGYFLTIIKAFSHADTSVL</sequence>
<organism evidence="2 3">
    <name type="scientific">Chelonia mydas</name>
    <name type="common">Green sea-turtle</name>
    <name type="synonym">Chelonia agassizi</name>
    <dbReference type="NCBI Taxonomy" id="8469"/>
    <lineage>
        <taxon>Eukaryota</taxon>
        <taxon>Metazoa</taxon>
        <taxon>Chordata</taxon>
        <taxon>Craniata</taxon>
        <taxon>Vertebrata</taxon>
        <taxon>Euteleostomi</taxon>
        <taxon>Archelosauria</taxon>
        <taxon>Testudinata</taxon>
        <taxon>Testudines</taxon>
        <taxon>Cryptodira</taxon>
        <taxon>Durocryptodira</taxon>
        <taxon>Americhelydia</taxon>
        <taxon>Chelonioidea</taxon>
        <taxon>Cheloniidae</taxon>
        <taxon>Chelonia</taxon>
    </lineage>
</organism>
<evidence type="ECO:0000313" key="2">
    <source>
        <dbReference type="EMBL" id="EMP35513.1"/>
    </source>
</evidence>
<dbReference type="Proteomes" id="UP000031443">
    <property type="component" value="Unassembled WGS sequence"/>
</dbReference>
<evidence type="ECO:0000313" key="3">
    <source>
        <dbReference type="Proteomes" id="UP000031443"/>
    </source>
</evidence>
<reference evidence="3" key="1">
    <citation type="journal article" date="2013" name="Nat. Genet.">
        <title>The draft genomes of soft-shell turtle and green sea turtle yield insights into the development and evolution of the turtle-specific body plan.</title>
        <authorList>
            <person name="Wang Z."/>
            <person name="Pascual-Anaya J."/>
            <person name="Zadissa A."/>
            <person name="Li W."/>
            <person name="Niimura Y."/>
            <person name="Huang Z."/>
            <person name="Li C."/>
            <person name="White S."/>
            <person name="Xiong Z."/>
            <person name="Fang D."/>
            <person name="Wang B."/>
            <person name="Ming Y."/>
            <person name="Chen Y."/>
            <person name="Zheng Y."/>
            <person name="Kuraku S."/>
            <person name="Pignatelli M."/>
            <person name="Herrero J."/>
            <person name="Beal K."/>
            <person name="Nozawa M."/>
            <person name="Li Q."/>
            <person name="Wang J."/>
            <person name="Zhang H."/>
            <person name="Yu L."/>
            <person name="Shigenobu S."/>
            <person name="Wang J."/>
            <person name="Liu J."/>
            <person name="Flicek P."/>
            <person name="Searle S."/>
            <person name="Wang J."/>
            <person name="Kuratani S."/>
            <person name="Yin Y."/>
            <person name="Aken B."/>
            <person name="Zhang G."/>
            <person name="Irie N."/>
        </authorList>
    </citation>
    <scope>NUCLEOTIDE SEQUENCE [LARGE SCALE GENOMIC DNA]</scope>
</reference>
<gene>
    <name evidence="2" type="ORF">UY3_07313</name>
</gene>
<proteinExistence type="predicted"/>
<protein>
    <submittedName>
        <fullName evidence="2">Uncharacterized protein</fullName>
    </submittedName>
</protein>
<name>M7BTU5_CHEMY</name>
<dbReference type="AlphaFoldDB" id="M7BTU5"/>
<keyword evidence="1" id="KW-0472">Membrane</keyword>
<evidence type="ECO:0000256" key="1">
    <source>
        <dbReference type="SAM" id="Phobius"/>
    </source>
</evidence>
<keyword evidence="1" id="KW-1133">Transmembrane helix</keyword>
<dbReference type="EMBL" id="KB528578">
    <property type="protein sequence ID" value="EMP35513.1"/>
    <property type="molecule type" value="Genomic_DNA"/>
</dbReference>
<feature type="transmembrane region" description="Helical" evidence="1">
    <location>
        <begin position="51"/>
        <end position="69"/>
    </location>
</feature>
<keyword evidence="3" id="KW-1185">Reference proteome</keyword>